<dbReference type="InterPro" id="IPR005467">
    <property type="entry name" value="His_kinase_dom"/>
</dbReference>
<keyword evidence="7 11" id="KW-0067">ATP-binding</keyword>
<evidence type="ECO:0000256" key="9">
    <source>
        <dbReference type="SAM" id="Phobius"/>
    </source>
</evidence>
<dbReference type="EC" id="2.7.13.3" evidence="2"/>
<dbReference type="SMART" id="SM00387">
    <property type="entry name" value="HATPase_c"/>
    <property type="match status" value="1"/>
</dbReference>
<evidence type="ECO:0000256" key="8">
    <source>
        <dbReference type="ARBA" id="ARBA00023012"/>
    </source>
</evidence>
<dbReference type="SUPFAM" id="SSF55874">
    <property type="entry name" value="ATPase domain of HSP90 chaperone/DNA topoisomerase II/histidine kinase"/>
    <property type="match status" value="1"/>
</dbReference>
<dbReference type="RefSeq" id="WP_227018289.1">
    <property type="nucleotide sequence ID" value="NZ_JAGSND010000005.1"/>
</dbReference>
<proteinExistence type="predicted"/>
<feature type="transmembrane region" description="Helical" evidence="9">
    <location>
        <begin position="209"/>
        <end position="227"/>
    </location>
</feature>
<dbReference type="Proteomes" id="UP000675664">
    <property type="component" value="Unassembled WGS sequence"/>
</dbReference>
<dbReference type="Gene3D" id="3.30.565.10">
    <property type="entry name" value="Histidine kinase-like ATPase, C-terminal domain"/>
    <property type="match status" value="1"/>
</dbReference>
<keyword evidence="5" id="KW-0547">Nucleotide-binding</keyword>
<dbReference type="Pfam" id="PF00512">
    <property type="entry name" value="HisKA"/>
    <property type="match status" value="1"/>
</dbReference>
<protein>
    <recommendedName>
        <fullName evidence="2">histidine kinase</fullName>
        <ecNumber evidence="2">2.7.13.3</ecNumber>
    </recommendedName>
</protein>
<evidence type="ECO:0000256" key="6">
    <source>
        <dbReference type="ARBA" id="ARBA00022777"/>
    </source>
</evidence>
<keyword evidence="4" id="KW-0808">Transferase</keyword>
<dbReference type="PROSITE" id="PS50109">
    <property type="entry name" value="HIS_KIN"/>
    <property type="match status" value="1"/>
</dbReference>
<feature type="transmembrane region" description="Helical" evidence="9">
    <location>
        <begin position="44"/>
        <end position="63"/>
    </location>
</feature>
<dbReference type="CDD" id="cd00082">
    <property type="entry name" value="HisKA"/>
    <property type="match status" value="1"/>
</dbReference>
<dbReference type="FunFam" id="3.30.565.10:FF:000037">
    <property type="entry name" value="Hybrid sensor histidine kinase/response regulator"/>
    <property type="match status" value="1"/>
</dbReference>
<feature type="transmembrane region" description="Helical" evidence="9">
    <location>
        <begin position="21"/>
        <end position="38"/>
    </location>
</feature>
<evidence type="ECO:0000313" key="11">
    <source>
        <dbReference type="EMBL" id="MBR0598165.1"/>
    </source>
</evidence>
<evidence type="ECO:0000256" key="2">
    <source>
        <dbReference type="ARBA" id="ARBA00012438"/>
    </source>
</evidence>
<evidence type="ECO:0000313" key="12">
    <source>
        <dbReference type="Proteomes" id="UP000675664"/>
    </source>
</evidence>
<keyword evidence="9" id="KW-0812">Transmembrane</keyword>
<dbReference type="PANTHER" id="PTHR43547:SF2">
    <property type="entry name" value="HYBRID SIGNAL TRANSDUCTION HISTIDINE KINASE C"/>
    <property type="match status" value="1"/>
</dbReference>
<dbReference type="Pfam" id="PF17159">
    <property type="entry name" value="MASE3"/>
    <property type="match status" value="1"/>
</dbReference>
<dbReference type="SUPFAM" id="SSF47384">
    <property type="entry name" value="Homodimeric domain of signal transducing histidine kinase"/>
    <property type="match status" value="1"/>
</dbReference>
<gene>
    <name evidence="11" type="ORF">KCX82_09795</name>
</gene>
<dbReference type="InterPro" id="IPR036097">
    <property type="entry name" value="HisK_dim/P_sf"/>
</dbReference>
<evidence type="ECO:0000256" key="3">
    <source>
        <dbReference type="ARBA" id="ARBA00022553"/>
    </source>
</evidence>
<dbReference type="AlphaFoldDB" id="A0A8J8B3C3"/>
<dbReference type="InterPro" id="IPR033425">
    <property type="entry name" value="MASE3"/>
</dbReference>
<keyword evidence="6" id="KW-0418">Kinase</keyword>
<reference evidence="11" key="2">
    <citation type="submission" date="2021-04" db="EMBL/GenBank/DDBJ databases">
        <authorList>
            <person name="Liu J."/>
        </authorList>
    </citation>
    <scope>NUCLEOTIDE SEQUENCE</scope>
    <source>
        <strain evidence="11">BAD-6</strain>
    </source>
</reference>
<dbReference type="Pfam" id="PF02518">
    <property type="entry name" value="HATPase_c"/>
    <property type="match status" value="1"/>
</dbReference>
<dbReference type="InterPro" id="IPR036890">
    <property type="entry name" value="HATPase_C_sf"/>
</dbReference>
<dbReference type="GO" id="GO:0005524">
    <property type="term" value="F:ATP binding"/>
    <property type="evidence" value="ECO:0007669"/>
    <property type="project" value="UniProtKB-KW"/>
</dbReference>
<dbReference type="InterPro" id="IPR003661">
    <property type="entry name" value="HisK_dim/P_dom"/>
</dbReference>
<dbReference type="InterPro" id="IPR004358">
    <property type="entry name" value="Sig_transdc_His_kin-like_C"/>
</dbReference>
<comment type="catalytic activity">
    <reaction evidence="1">
        <text>ATP + protein L-histidine = ADP + protein N-phospho-L-histidine.</text>
        <dbReference type="EC" id="2.7.13.3"/>
    </reaction>
</comment>
<keyword evidence="9" id="KW-1133">Transmembrane helix</keyword>
<reference evidence="11" key="1">
    <citation type="submission" date="2021-04" db="EMBL/GenBank/DDBJ databases">
        <title>Sinoanaerobacter chloroacetimidivorans sp. nov., an obligate anaerobic bacterium isolated from anaerobic sludge.</title>
        <authorList>
            <person name="Bao Y."/>
        </authorList>
    </citation>
    <scope>NUCLEOTIDE SEQUENCE</scope>
    <source>
        <strain evidence="11">BAD-6</strain>
    </source>
</reference>
<evidence type="ECO:0000256" key="4">
    <source>
        <dbReference type="ARBA" id="ARBA00022679"/>
    </source>
</evidence>
<dbReference type="Gene3D" id="1.10.287.130">
    <property type="match status" value="1"/>
</dbReference>
<evidence type="ECO:0000256" key="5">
    <source>
        <dbReference type="ARBA" id="ARBA00022741"/>
    </source>
</evidence>
<feature type="transmembrane region" description="Helical" evidence="9">
    <location>
        <begin position="75"/>
        <end position="97"/>
    </location>
</feature>
<keyword evidence="9" id="KW-0472">Membrane</keyword>
<feature type="transmembrane region" description="Helical" evidence="9">
    <location>
        <begin position="109"/>
        <end position="128"/>
    </location>
</feature>
<dbReference type="GO" id="GO:0000155">
    <property type="term" value="F:phosphorelay sensor kinase activity"/>
    <property type="evidence" value="ECO:0007669"/>
    <property type="project" value="InterPro"/>
</dbReference>
<dbReference type="SMART" id="SM00388">
    <property type="entry name" value="HisKA"/>
    <property type="match status" value="1"/>
</dbReference>
<comment type="caution">
    <text evidence="11">The sequence shown here is derived from an EMBL/GenBank/DDBJ whole genome shotgun (WGS) entry which is preliminary data.</text>
</comment>
<keyword evidence="12" id="KW-1185">Reference proteome</keyword>
<feature type="transmembrane region" description="Helical" evidence="9">
    <location>
        <begin position="178"/>
        <end position="197"/>
    </location>
</feature>
<accession>A0A8J8B3C3</accession>
<keyword evidence="8" id="KW-0902">Two-component regulatory system</keyword>
<evidence type="ECO:0000259" key="10">
    <source>
        <dbReference type="PROSITE" id="PS50109"/>
    </source>
</evidence>
<evidence type="ECO:0000256" key="1">
    <source>
        <dbReference type="ARBA" id="ARBA00000085"/>
    </source>
</evidence>
<dbReference type="EMBL" id="JAGSND010000005">
    <property type="protein sequence ID" value="MBR0598165.1"/>
    <property type="molecule type" value="Genomic_DNA"/>
</dbReference>
<dbReference type="PANTHER" id="PTHR43547">
    <property type="entry name" value="TWO-COMPONENT HISTIDINE KINASE"/>
    <property type="match status" value="1"/>
</dbReference>
<feature type="transmembrane region" description="Helical" evidence="9">
    <location>
        <begin position="140"/>
        <end position="158"/>
    </location>
</feature>
<dbReference type="PRINTS" id="PR00344">
    <property type="entry name" value="BCTRLSENSOR"/>
</dbReference>
<sequence>MDNQMIRNLGIYNWKKFSLRYASILIIGFFIAVIVTLLPRNFLLAHSILELICIYIEISIFLITWSTYKNIPNILYMVGFGFLAVSVMDFFHGYYSIATPLFQQGYEDLAARYWILARLLAAVSLFSMSLNLKIKRVNKITMLIFTVLFSIGLSYLLMKYPGIFPLMRLGSGLTWVKIGMEYVIIAITFLSIHYINVKHCEESVFLNQNILMVLLLIIPTEFIFTLTDDPSSLFYHYGHILKVISFFYLYRGIVTNIITFPYSELEAKCRKLEEKVNEINCLRDAKCIAEMDSQNKSEYIANMSHELRTPLNVLLSGIQLFELYMNGDSSPKTRKMMKHLQSMKQNCLRQLRLVNNLIDTTKIDAGFLNLEFRMYNIIRIIENITTSLQDYVASKNIEIQFHSELKEMNMLCDVDAIERIMMNLISNSIKFTKAKGIIAIIVRKHQGQIEISVKDNGIGIPEDKLDDIFDRYKQVKDTTKKDKEGSGIGLSLTKALVELHGGNIRVSSKLGSGSEFNIELPINILSDASDMDTTKNGVENDSSDLIQIMNIEFSDIYE</sequence>
<feature type="domain" description="Histidine kinase" evidence="10">
    <location>
        <begin position="302"/>
        <end position="524"/>
    </location>
</feature>
<keyword evidence="3" id="KW-0597">Phosphoprotein</keyword>
<name>A0A8J8B3C3_9FIRM</name>
<dbReference type="InterPro" id="IPR003594">
    <property type="entry name" value="HATPase_dom"/>
</dbReference>
<organism evidence="11 12">
    <name type="scientific">Sinanaerobacter chloroacetimidivorans</name>
    <dbReference type="NCBI Taxonomy" id="2818044"/>
    <lineage>
        <taxon>Bacteria</taxon>
        <taxon>Bacillati</taxon>
        <taxon>Bacillota</taxon>
        <taxon>Clostridia</taxon>
        <taxon>Peptostreptococcales</taxon>
        <taxon>Anaerovoracaceae</taxon>
        <taxon>Sinanaerobacter</taxon>
    </lineage>
</organism>
<evidence type="ECO:0000256" key="7">
    <source>
        <dbReference type="ARBA" id="ARBA00022840"/>
    </source>
</evidence>